<name>A0ABV6Z995_9HYPH</name>
<evidence type="ECO:0000313" key="2">
    <source>
        <dbReference type="Proteomes" id="UP001595190"/>
    </source>
</evidence>
<gene>
    <name evidence="1" type="ORF">ACETRX_03875</name>
</gene>
<dbReference type="RefSeq" id="WP_394308668.1">
    <property type="nucleotide sequence ID" value="NZ_JBHGPK010000001.1"/>
</dbReference>
<comment type="caution">
    <text evidence="1">The sequence shown here is derived from an EMBL/GenBank/DDBJ whole genome shotgun (WGS) entry which is preliminary data.</text>
</comment>
<protein>
    <submittedName>
        <fullName evidence="1">Uncharacterized protein</fullName>
    </submittedName>
</protein>
<sequence>MTTIAYRAGVMASDSGAWIGDASHGWAVKLAKGVDGSLHGVSGNAAQCSAYLEWVKSGYRGDEPRADAEPDSRSSFIVLIVPPLGPLRLRTARGDEVYEAPYFSIGAGAPTAYGALFMGATAEQAIEAAKEHASGAFGHVQSIRHKG</sequence>
<proteinExistence type="predicted"/>
<dbReference type="InterPro" id="IPR029055">
    <property type="entry name" value="Ntn_hydrolases_N"/>
</dbReference>
<reference evidence="1 2" key="1">
    <citation type="submission" date="2024-09" db="EMBL/GenBank/DDBJ databases">
        <title>Description of Labrys sedimenti sp. nov., isolated from a diclofenac-degrading enrichment culture, and genome-based reclassification of Labrys portucalensis as a later heterotypic synonym of Labrys neptuniae.</title>
        <authorList>
            <person name="Tancsics A."/>
            <person name="Csepanyi A."/>
        </authorList>
    </citation>
    <scope>NUCLEOTIDE SEQUENCE [LARGE SCALE GENOMIC DNA]</scope>
    <source>
        <strain evidence="1 2">LMG 23412</strain>
    </source>
</reference>
<dbReference type="Proteomes" id="UP001595190">
    <property type="component" value="Unassembled WGS sequence"/>
</dbReference>
<dbReference type="SUPFAM" id="SSF56235">
    <property type="entry name" value="N-terminal nucleophile aminohydrolases (Ntn hydrolases)"/>
    <property type="match status" value="1"/>
</dbReference>
<dbReference type="EMBL" id="JBHGPK010000001">
    <property type="protein sequence ID" value="MFC2248743.1"/>
    <property type="molecule type" value="Genomic_DNA"/>
</dbReference>
<organism evidence="1 2">
    <name type="scientific">Labrys neptuniae</name>
    <dbReference type="NCBI Taxonomy" id="376174"/>
    <lineage>
        <taxon>Bacteria</taxon>
        <taxon>Pseudomonadati</taxon>
        <taxon>Pseudomonadota</taxon>
        <taxon>Alphaproteobacteria</taxon>
        <taxon>Hyphomicrobiales</taxon>
        <taxon>Xanthobacteraceae</taxon>
        <taxon>Labrys</taxon>
    </lineage>
</organism>
<evidence type="ECO:0000313" key="1">
    <source>
        <dbReference type="EMBL" id="MFC2248743.1"/>
    </source>
</evidence>
<accession>A0ABV6Z995</accession>